<organism evidence="2 3">
    <name type="scientific">Carnegiea gigantea</name>
    <dbReference type="NCBI Taxonomy" id="171969"/>
    <lineage>
        <taxon>Eukaryota</taxon>
        <taxon>Viridiplantae</taxon>
        <taxon>Streptophyta</taxon>
        <taxon>Embryophyta</taxon>
        <taxon>Tracheophyta</taxon>
        <taxon>Spermatophyta</taxon>
        <taxon>Magnoliopsida</taxon>
        <taxon>eudicotyledons</taxon>
        <taxon>Gunneridae</taxon>
        <taxon>Pentapetalae</taxon>
        <taxon>Caryophyllales</taxon>
        <taxon>Cactineae</taxon>
        <taxon>Cactaceae</taxon>
        <taxon>Cactoideae</taxon>
        <taxon>Echinocereeae</taxon>
        <taxon>Carnegiea</taxon>
    </lineage>
</organism>
<feature type="compositionally biased region" description="Polar residues" evidence="1">
    <location>
        <begin position="79"/>
        <end position="92"/>
    </location>
</feature>
<sequence>MDPVPTPMGDDQLRAYIPSQPNNEGFQNQPFTIEDIGDTSVLGHVVSAWQDSPTSTYSPISQGAQNEGGGDGKGKRALESSSLETNKSSKTTGPKRMGSAAMMYEKLESMMEAIILEKKERDVEREAIRIEREQRRIKRDERRVEREERKV</sequence>
<evidence type="ECO:0000313" key="3">
    <source>
        <dbReference type="Proteomes" id="UP001153076"/>
    </source>
</evidence>
<gene>
    <name evidence="2" type="ORF">Cgig2_000849</name>
</gene>
<evidence type="ECO:0000313" key="2">
    <source>
        <dbReference type="EMBL" id="KAJ8424103.1"/>
    </source>
</evidence>
<feature type="region of interest" description="Disordered" evidence="1">
    <location>
        <begin position="1"/>
        <end position="31"/>
    </location>
</feature>
<reference evidence="2" key="1">
    <citation type="submission" date="2022-04" db="EMBL/GenBank/DDBJ databases">
        <title>Carnegiea gigantea Genome sequencing and assembly v2.</title>
        <authorList>
            <person name="Copetti D."/>
            <person name="Sanderson M.J."/>
            <person name="Burquez A."/>
            <person name="Wojciechowski M.F."/>
        </authorList>
    </citation>
    <scope>NUCLEOTIDE SEQUENCE</scope>
    <source>
        <strain evidence="2">SGP5-SGP5p</strain>
        <tissue evidence="2">Aerial part</tissue>
    </source>
</reference>
<comment type="caution">
    <text evidence="2">The sequence shown here is derived from an EMBL/GenBank/DDBJ whole genome shotgun (WGS) entry which is preliminary data.</text>
</comment>
<feature type="region of interest" description="Disordered" evidence="1">
    <location>
        <begin position="51"/>
        <end position="101"/>
    </location>
</feature>
<dbReference type="Proteomes" id="UP001153076">
    <property type="component" value="Unassembled WGS sequence"/>
</dbReference>
<feature type="region of interest" description="Disordered" evidence="1">
    <location>
        <begin position="132"/>
        <end position="151"/>
    </location>
</feature>
<feature type="compositionally biased region" description="Polar residues" evidence="1">
    <location>
        <begin position="19"/>
        <end position="31"/>
    </location>
</feature>
<dbReference type="AlphaFoldDB" id="A0A9Q1GT31"/>
<dbReference type="EMBL" id="JAKOGI010001774">
    <property type="protein sequence ID" value="KAJ8424103.1"/>
    <property type="molecule type" value="Genomic_DNA"/>
</dbReference>
<protein>
    <submittedName>
        <fullName evidence="2">Uncharacterized protein</fullName>
    </submittedName>
</protein>
<proteinExistence type="predicted"/>
<accession>A0A9Q1GT31</accession>
<keyword evidence="3" id="KW-1185">Reference proteome</keyword>
<feature type="compositionally biased region" description="Polar residues" evidence="1">
    <location>
        <begin position="51"/>
        <end position="65"/>
    </location>
</feature>
<name>A0A9Q1GT31_9CARY</name>
<evidence type="ECO:0000256" key="1">
    <source>
        <dbReference type="SAM" id="MobiDB-lite"/>
    </source>
</evidence>